<keyword evidence="3" id="KW-1185">Reference proteome</keyword>
<dbReference type="HOGENOM" id="CLU_1058422_0_0_1"/>
<dbReference type="AlphaFoldDB" id="A0A0C3Q8S7"/>
<reference evidence="3" key="2">
    <citation type="submission" date="2015-01" db="EMBL/GenBank/DDBJ databases">
        <title>Evolutionary Origins and Diversification of the Mycorrhizal Mutualists.</title>
        <authorList>
            <consortium name="DOE Joint Genome Institute"/>
            <consortium name="Mycorrhizal Genomics Consortium"/>
            <person name="Kohler A."/>
            <person name="Kuo A."/>
            <person name="Nagy L.G."/>
            <person name="Floudas D."/>
            <person name="Copeland A."/>
            <person name="Barry K.W."/>
            <person name="Cichocki N."/>
            <person name="Veneault-Fourrey C."/>
            <person name="LaButti K."/>
            <person name="Lindquist E.A."/>
            <person name="Lipzen A."/>
            <person name="Lundell T."/>
            <person name="Morin E."/>
            <person name="Murat C."/>
            <person name="Riley R."/>
            <person name="Ohm R."/>
            <person name="Sun H."/>
            <person name="Tunlid A."/>
            <person name="Henrissat B."/>
            <person name="Grigoriev I.V."/>
            <person name="Hibbett D.S."/>
            <person name="Martin F."/>
        </authorList>
    </citation>
    <scope>NUCLEOTIDE SEQUENCE [LARGE SCALE GENOMIC DNA]</scope>
    <source>
        <strain evidence="3">MUT 4182</strain>
    </source>
</reference>
<dbReference type="Proteomes" id="UP000054248">
    <property type="component" value="Unassembled WGS sequence"/>
</dbReference>
<reference evidence="2 3" key="1">
    <citation type="submission" date="2014-04" db="EMBL/GenBank/DDBJ databases">
        <authorList>
            <consortium name="DOE Joint Genome Institute"/>
            <person name="Kuo A."/>
            <person name="Girlanda M."/>
            <person name="Perotto S."/>
            <person name="Kohler A."/>
            <person name="Nagy L.G."/>
            <person name="Floudas D."/>
            <person name="Copeland A."/>
            <person name="Barry K.W."/>
            <person name="Cichocki N."/>
            <person name="Veneault-Fourrey C."/>
            <person name="LaButti K."/>
            <person name="Lindquist E.A."/>
            <person name="Lipzen A."/>
            <person name="Lundell T."/>
            <person name="Morin E."/>
            <person name="Murat C."/>
            <person name="Sun H."/>
            <person name="Tunlid A."/>
            <person name="Henrissat B."/>
            <person name="Grigoriev I.V."/>
            <person name="Hibbett D.S."/>
            <person name="Martin F."/>
            <person name="Nordberg H.P."/>
            <person name="Cantor M.N."/>
            <person name="Hua S.X."/>
        </authorList>
    </citation>
    <scope>NUCLEOTIDE SEQUENCE [LARGE SCALE GENOMIC DNA]</scope>
    <source>
        <strain evidence="2 3">MUT 4182</strain>
    </source>
</reference>
<sequence>MADGHLINILMCGDLVNHPFIVYIPCIVLGVPGILPASNQSLAITATRLLPSKHVTPDITTIISYPVISVDPRRASVQPTMSADLEALVAPGLREDRSSAERVCESVPADVHEDVEGSNDLLQSINNRIPGSEDIERFTASQEATLSSSRTSPTSQAFATLYPTSDSLLDEQRAAVELRSLLPLLEERAGQRHALLAWDDTWTRVTEQVRVEETRMEEDNQEVEVHTRRKRRGGKRNTLWKNKCRQDKDDYERHPEAGPSGLR</sequence>
<feature type="region of interest" description="Disordered" evidence="1">
    <location>
        <begin position="218"/>
        <end position="263"/>
    </location>
</feature>
<accession>A0A0C3Q8S7</accession>
<feature type="compositionally biased region" description="Basic and acidic residues" evidence="1">
    <location>
        <begin position="244"/>
        <end position="256"/>
    </location>
</feature>
<dbReference type="OrthoDB" id="3267638at2759"/>
<evidence type="ECO:0000313" key="2">
    <source>
        <dbReference type="EMBL" id="KIO20806.1"/>
    </source>
</evidence>
<organism evidence="2 3">
    <name type="scientific">Tulasnella calospora MUT 4182</name>
    <dbReference type="NCBI Taxonomy" id="1051891"/>
    <lineage>
        <taxon>Eukaryota</taxon>
        <taxon>Fungi</taxon>
        <taxon>Dikarya</taxon>
        <taxon>Basidiomycota</taxon>
        <taxon>Agaricomycotina</taxon>
        <taxon>Agaricomycetes</taxon>
        <taxon>Cantharellales</taxon>
        <taxon>Tulasnellaceae</taxon>
        <taxon>Tulasnella</taxon>
    </lineage>
</organism>
<proteinExistence type="predicted"/>
<protein>
    <submittedName>
        <fullName evidence="2">Uncharacterized protein</fullName>
    </submittedName>
</protein>
<gene>
    <name evidence="2" type="ORF">M407DRAFT_29561</name>
</gene>
<dbReference type="EMBL" id="KN823160">
    <property type="protein sequence ID" value="KIO20806.1"/>
    <property type="molecule type" value="Genomic_DNA"/>
</dbReference>
<evidence type="ECO:0000256" key="1">
    <source>
        <dbReference type="SAM" id="MobiDB-lite"/>
    </source>
</evidence>
<name>A0A0C3Q8S7_9AGAM</name>
<evidence type="ECO:0000313" key="3">
    <source>
        <dbReference type="Proteomes" id="UP000054248"/>
    </source>
</evidence>